<dbReference type="AlphaFoldDB" id="A0A563VVI2"/>
<dbReference type="OrthoDB" id="583496at2"/>
<dbReference type="EMBL" id="CAACVJ010000268">
    <property type="protein sequence ID" value="VEP15478.1"/>
    <property type="molecule type" value="Genomic_DNA"/>
</dbReference>
<proteinExistence type="predicted"/>
<evidence type="ECO:0000313" key="1">
    <source>
        <dbReference type="EMBL" id="VEP15478.1"/>
    </source>
</evidence>
<accession>A0A563VVI2</accession>
<gene>
    <name evidence="1" type="ORF">H1P_340004</name>
</gene>
<protein>
    <submittedName>
        <fullName evidence="1">Uncharacterized protein</fullName>
    </submittedName>
</protein>
<reference evidence="1 2" key="1">
    <citation type="submission" date="2019-01" db="EMBL/GenBank/DDBJ databases">
        <authorList>
            <person name="Brito A."/>
        </authorList>
    </citation>
    <scope>NUCLEOTIDE SEQUENCE [LARGE SCALE GENOMIC DNA]</scope>
    <source>
        <strain evidence="1">1</strain>
    </source>
</reference>
<dbReference type="RefSeq" id="WP_144865493.1">
    <property type="nucleotide sequence ID" value="NZ_LR213794.1"/>
</dbReference>
<keyword evidence="2" id="KW-1185">Reference proteome</keyword>
<sequence length="72" mass="8426">MSIDTLPQQAEQTTSWLLKRLHEHQTPMSLQELEARFADQQGLSHRTLKETAWKLVEEGKIQFTSSWDLEIC</sequence>
<evidence type="ECO:0000313" key="2">
    <source>
        <dbReference type="Proteomes" id="UP000320055"/>
    </source>
</evidence>
<dbReference type="Proteomes" id="UP000320055">
    <property type="component" value="Unassembled WGS sequence"/>
</dbReference>
<name>A0A563VVI2_9CYAN</name>
<organism evidence="1 2">
    <name type="scientific">Hyella patelloides LEGE 07179</name>
    <dbReference type="NCBI Taxonomy" id="945734"/>
    <lineage>
        <taxon>Bacteria</taxon>
        <taxon>Bacillati</taxon>
        <taxon>Cyanobacteriota</taxon>
        <taxon>Cyanophyceae</taxon>
        <taxon>Pleurocapsales</taxon>
        <taxon>Hyellaceae</taxon>
        <taxon>Hyella</taxon>
    </lineage>
</organism>